<reference evidence="3" key="1">
    <citation type="submission" date="2016-01" db="EMBL/GenBank/DDBJ databases">
        <authorList>
            <person name="Peeters C."/>
        </authorList>
    </citation>
    <scope>NUCLEOTIDE SEQUENCE</scope>
    <source>
        <strain evidence="3">LMG 29321</strain>
    </source>
</reference>
<proteinExistence type="predicted"/>
<keyword evidence="4" id="KW-1185">Reference proteome</keyword>
<evidence type="ECO:0000259" key="2">
    <source>
        <dbReference type="Pfam" id="PF25583"/>
    </source>
</evidence>
<organism evidence="3 4">
    <name type="scientific">Caballeronia calidae</name>
    <dbReference type="NCBI Taxonomy" id="1777139"/>
    <lineage>
        <taxon>Bacteria</taxon>
        <taxon>Pseudomonadati</taxon>
        <taxon>Pseudomonadota</taxon>
        <taxon>Betaproteobacteria</taxon>
        <taxon>Burkholderiales</taxon>
        <taxon>Burkholderiaceae</taxon>
        <taxon>Caballeronia</taxon>
    </lineage>
</organism>
<dbReference type="InterPro" id="IPR051534">
    <property type="entry name" value="CBASS_pafABC_assoc_protein"/>
</dbReference>
<feature type="domain" description="WYL" evidence="1">
    <location>
        <begin position="161"/>
        <end position="239"/>
    </location>
</feature>
<dbReference type="PANTHER" id="PTHR34580:SF1">
    <property type="entry name" value="PROTEIN PAFC"/>
    <property type="match status" value="1"/>
</dbReference>
<dbReference type="Pfam" id="PF25583">
    <property type="entry name" value="WCX"/>
    <property type="match status" value="1"/>
</dbReference>
<dbReference type="EMBL" id="FCOX02000084">
    <property type="protein sequence ID" value="SAL05569.1"/>
    <property type="molecule type" value="Genomic_DNA"/>
</dbReference>
<sequence>MAVDITTLDESILEFLPTSQHEIKWMSTPDVMSGLEVKGHRLYIRKVRRHLEALEKKKLVISTQHDGRREILWQRVPFLSGASGTASLMVASEAVAFHMLQRIARHTLPKVVLGDIDNLFRAAEVRLSQEHVDGRLHRVWPNKVDSVDGAFNLIRPAPGEDVFNVIKTALFFERVLEVKYRPLSMSGDVEPKRKALWPLALVESAGVMYLVAQDPAHAPSPRKPNPLRGLFRLDRMLEACENGKTFTYPEDFSLREFIEHEQQFDFKVEEPVLLRLAFEGNTGNHLLDWRISDDQAPPVRLEDGRLLIAATVRPSLKLRWWLRSFGANVEILEPQYLRDEFAAEYRKSASRYA</sequence>
<protein>
    <submittedName>
        <fullName evidence="3">Transcriptional regulator</fullName>
    </submittedName>
</protein>
<dbReference type="AlphaFoldDB" id="A0A158EFA6"/>
<evidence type="ECO:0000313" key="4">
    <source>
        <dbReference type="Proteomes" id="UP000071859"/>
    </source>
</evidence>
<dbReference type="Proteomes" id="UP000071859">
    <property type="component" value="Unassembled WGS sequence"/>
</dbReference>
<gene>
    <name evidence="3" type="ORF">AWB78_07574</name>
</gene>
<dbReference type="InterPro" id="IPR026881">
    <property type="entry name" value="WYL_dom"/>
</dbReference>
<dbReference type="PANTHER" id="PTHR34580">
    <property type="match status" value="1"/>
</dbReference>
<name>A0A158EFA6_9BURK</name>
<dbReference type="PROSITE" id="PS52050">
    <property type="entry name" value="WYL"/>
    <property type="match status" value="1"/>
</dbReference>
<accession>A0A158EFA6</accession>
<dbReference type="Pfam" id="PF13280">
    <property type="entry name" value="WYL"/>
    <property type="match status" value="1"/>
</dbReference>
<evidence type="ECO:0000313" key="3">
    <source>
        <dbReference type="EMBL" id="SAL05569.1"/>
    </source>
</evidence>
<dbReference type="InterPro" id="IPR057727">
    <property type="entry name" value="WCX_dom"/>
</dbReference>
<evidence type="ECO:0000259" key="1">
    <source>
        <dbReference type="Pfam" id="PF13280"/>
    </source>
</evidence>
<feature type="domain" description="WCX" evidence="2">
    <location>
        <begin position="274"/>
        <end position="347"/>
    </location>
</feature>
<comment type="caution">
    <text evidence="3">The sequence shown here is derived from an EMBL/GenBank/DDBJ whole genome shotgun (WGS) entry which is preliminary data.</text>
</comment>